<organism evidence="11 12">
    <name type="scientific">Saccharopolyspora rectivirgula</name>
    <dbReference type="NCBI Taxonomy" id="28042"/>
    <lineage>
        <taxon>Bacteria</taxon>
        <taxon>Bacillati</taxon>
        <taxon>Actinomycetota</taxon>
        <taxon>Actinomycetes</taxon>
        <taxon>Pseudonocardiales</taxon>
        <taxon>Pseudonocardiaceae</taxon>
        <taxon>Saccharopolyspora</taxon>
    </lineage>
</organism>
<dbReference type="PANTHER" id="PTHR37468">
    <property type="entry name" value="SULFATE TRANSPORTER CYSZ"/>
    <property type="match status" value="1"/>
</dbReference>
<proteinExistence type="predicted"/>
<evidence type="ECO:0000256" key="6">
    <source>
        <dbReference type="ARBA" id="ARBA00022692"/>
    </source>
</evidence>
<name>A0A073AXM1_9PSEU</name>
<evidence type="ECO:0000313" key="11">
    <source>
        <dbReference type="EMBL" id="KEI44533.1"/>
    </source>
</evidence>
<keyword evidence="8" id="KW-0764">Sulfate transport</keyword>
<keyword evidence="9 10" id="KW-0472">Membrane</keyword>
<keyword evidence="2" id="KW-0813">Transport</keyword>
<dbReference type="PANTHER" id="PTHR37468:SF1">
    <property type="entry name" value="SULFATE TRANSPORTER CYSZ"/>
    <property type="match status" value="1"/>
</dbReference>
<dbReference type="InterPro" id="IPR059112">
    <property type="entry name" value="CysZ/EI24"/>
</dbReference>
<keyword evidence="7 10" id="KW-1133">Transmembrane helix</keyword>
<keyword evidence="4" id="KW-0997">Cell inner membrane</keyword>
<keyword evidence="6 10" id="KW-0812">Transmembrane</keyword>
<dbReference type="EMBL" id="JNVU01000025">
    <property type="protein sequence ID" value="KEI44533.1"/>
    <property type="molecule type" value="Genomic_DNA"/>
</dbReference>
<feature type="transmembrane region" description="Helical" evidence="10">
    <location>
        <begin position="138"/>
        <end position="161"/>
    </location>
</feature>
<comment type="subcellular location">
    <subcellularLocation>
        <location evidence="1">Membrane</location>
        <topology evidence="1">Multi-pass membrane protein</topology>
    </subcellularLocation>
</comment>
<feature type="transmembrane region" description="Helical" evidence="10">
    <location>
        <begin position="74"/>
        <end position="99"/>
    </location>
</feature>
<dbReference type="AlphaFoldDB" id="A0A073AXM1"/>
<evidence type="ECO:0000313" key="12">
    <source>
        <dbReference type="Proteomes" id="UP000031419"/>
    </source>
</evidence>
<evidence type="ECO:0000256" key="5">
    <source>
        <dbReference type="ARBA" id="ARBA00022605"/>
    </source>
</evidence>
<keyword evidence="12" id="KW-1185">Reference proteome</keyword>
<dbReference type="eggNOG" id="COG2981">
    <property type="taxonomic scope" value="Bacteria"/>
</dbReference>
<feature type="transmembrane region" description="Helical" evidence="10">
    <location>
        <begin position="167"/>
        <end position="186"/>
    </location>
</feature>
<dbReference type="RefSeq" id="WP_029719407.1">
    <property type="nucleotide sequence ID" value="NZ_JAJUIW010000003.1"/>
</dbReference>
<keyword evidence="3" id="KW-1003">Cell membrane</keyword>
<dbReference type="Pfam" id="PF07264">
    <property type="entry name" value="EI24"/>
    <property type="match status" value="1"/>
</dbReference>
<keyword evidence="5" id="KW-0028">Amino-acid biosynthesis</keyword>
<dbReference type="STRING" id="28042.GU90_10235"/>
<feature type="transmembrane region" description="Helical" evidence="10">
    <location>
        <begin position="24"/>
        <end position="49"/>
    </location>
</feature>
<evidence type="ECO:0000256" key="4">
    <source>
        <dbReference type="ARBA" id="ARBA00022519"/>
    </source>
</evidence>
<evidence type="ECO:0000256" key="8">
    <source>
        <dbReference type="ARBA" id="ARBA00023032"/>
    </source>
</evidence>
<sequence length="252" mass="26671">MSSFLAGVRTLGSGFTTIARRPRLLLLGALPAVLSTLLLLGGVGTLLYFSGDLVTWMTPFAQDWSQALRTTLRVVLGVLVVGAAVLLASISFIAVTLFVGGPFYEYIAEEVEEELGLDTSGDGAGFVRSSLRGLADSLKLIGITVCGAVVLFAIGLVPVAGQLASPVLGALFGAWMISLEMVGLLFQRRGLGIRHRHRALRRNRPMTFGFGLPVYLLCLIPVAQLVVIPSAVVGGTLLAHRLTDEPQRVTGS</sequence>
<dbReference type="Proteomes" id="UP000031419">
    <property type="component" value="Unassembled WGS sequence"/>
</dbReference>
<dbReference type="OrthoDB" id="3375053at2"/>
<protein>
    <submittedName>
        <fullName evidence="11">Membrane protein</fullName>
    </submittedName>
</protein>
<feature type="transmembrane region" description="Helical" evidence="10">
    <location>
        <begin position="207"/>
        <end position="228"/>
    </location>
</feature>
<dbReference type="InterPro" id="IPR050480">
    <property type="entry name" value="CysZ-like"/>
</dbReference>
<dbReference type="GO" id="GO:0019344">
    <property type="term" value="P:cysteine biosynthetic process"/>
    <property type="evidence" value="ECO:0007669"/>
    <property type="project" value="TreeGrafter"/>
</dbReference>
<dbReference type="GO" id="GO:0000103">
    <property type="term" value="P:sulfate assimilation"/>
    <property type="evidence" value="ECO:0007669"/>
    <property type="project" value="TreeGrafter"/>
</dbReference>
<evidence type="ECO:0000256" key="3">
    <source>
        <dbReference type="ARBA" id="ARBA00022475"/>
    </source>
</evidence>
<dbReference type="GO" id="GO:0005886">
    <property type="term" value="C:plasma membrane"/>
    <property type="evidence" value="ECO:0007669"/>
    <property type="project" value="TreeGrafter"/>
</dbReference>
<accession>A0A073AXM1</accession>
<evidence type="ECO:0000256" key="9">
    <source>
        <dbReference type="ARBA" id="ARBA00023136"/>
    </source>
</evidence>
<evidence type="ECO:0000256" key="7">
    <source>
        <dbReference type="ARBA" id="ARBA00022989"/>
    </source>
</evidence>
<evidence type="ECO:0000256" key="2">
    <source>
        <dbReference type="ARBA" id="ARBA00022448"/>
    </source>
</evidence>
<evidence type="ECO:0000256" key="10">
    <source>
        <dbReference type="SAM" id="Phobius"/>
    </source>
</evidence>
<evidence type="ECO:0000256" key="1">
    <source>
        <dbReference type="ARBA" id="ARBA00004141"/>
    </source>
</evidence>
<comment type="caution">
    <text evidence="11">The sequence shown here is derived from an EMBL/GenBank/DDBJ whole genome shotgun (WGS) entry which is preliminary data.</text>
</comment>
<dbReference type="GO" id="GO:0009675">
    <property type="term" value="F:high-affinity sulfate:proton symporter activity"/>
    <property type="evidence" value="ECO:0007669"/>
    <property type="project" value="TreeGrafter"/>
</dbReference>
<gene>
    <name evidence="11" type="ORF">GU90_10235</name>
</gene>
<reference evidence="11 12" key="1">
    <citation type="submission" date="2014-06" db="EMBL/GenBank/DDBJ databases">
        <title>Saccharopolyspora rectivirgula DSM-43113 Genome sequencing.</title>
        <authorList>
            <person name="Barrera C."/>
            <person name="Millon L."/>
            <person name="Rognon B."/>
            <person name="Zaugg C."/>
            <person name="Monod M."/>
        </authorList>
    </citation>
    <scope>NUCLEOTIDE SEQUENCE [LARGE SCALE GENOMIC DNA]</scope>
    <source>
        <strain evidence="11 12">DSM 43113</strain>
    </source>
</reference>